<evidence type="ECO:0000256" key="8">
    <source>
        <dbReference type="ARBA" id="ARBA00023136"/>
    </source>
</evidence>
<proteinExistence type="inferred from homology"/>
<evidence type="ECO:0000256" key="7">
    <source>
        <dbReference type="ARBA" id="ARBA00022989"/>
    </source>
</evidence>
<evidence type="ECO:0000256" key="5">
    <source>
        <dbReference type="ARBA" id="ARBA00022824"/>
    </source>
</evidence>
<evidence type="ECO:0000313" key="11">
    <source>
        <dbReference type="EMBL" id="THC97910.1"/>
    </source>
</evidence>
<dbReference type="EMBL" id="SOSA01000059">
    <property type="protein sequence ID" value="THC97910.1"/>
    <property type="molecule type" value="Genomic_DNA"/>
</dbReference>
<dbReference type="Pfam" id="PF10215">
    <property type="entry name" value="Ost4"/>
    <property type="match status" value="1"/>
</dbReference>
<dbReference type="VEuPathDB" id="FungiDB:EYZ11_002608"/>
<feature type="transmembrane region" description="Helical" evidence="10">
    <location>
        <begin position="7"/>
        <end position="28"/>
    </location>
</feature>
<evidence type="ECO:0000256" key="10">
    <source>
        <dbReference type="SAM" id="Phobius"/>
    </source>
</evidence>
<evidence type="ECO:0000256" key="1">
    <source>
        <dbReference type="ARBA" id="ARBA00004643"/>
    </source>
</evidence>
<evidence type="ECO:0000256" key="6">
    <source>
        <dbReference type="ARBA" id="ARBA00022968"/>
    </source>
</evidence>
<dbReference type="InterPro" id="IPR051307">
    <property type="entry name" value="OST4"/>
</dbReference>
<evidence type="ECO:0000256" key="4">
    <source>
        <dbReference type="ARBA" id="ARBA00022692"/>
    </source>
</evidence>
<dbReference type="PANTHER" id="PTHR48164">
    <property type="entry name" value="DOLICHYL-DIPHOSPHOOLIGOSACCHARIDE--PROTEIN GLYCOSYLTRANSFERASE SUBUNIT 4"/>
    <property type="match status" value="1"/>
</dbReference>
<comment type="subcellular location">
    <subcellularLocation>
        <location evidence="1">Endoplasmic reticulum membrane</location>
        <topology evidence="1">Single-pass type III membrane protein</topology>
    </subcellularLocation>
</comment>
<evidence type="ECO:0000313" key="12">
    <source>
        <dbReference type="Proteomes" id="UP000308092"/>
    </source>
</evidence>
<evidence type="ECO:0000256" key="2">
    <source>
        <dbReference type="ARBA" id="ARBA00007685"/>
    </source>
</evidence>
<protein>
    <recommendedName>
        <fullName evidence="3">Dolichyl-diphosphooligosaccharide--protein glycosyltransferase subunit 4</fullName>
    </recommendedName>
</protein>
<dbReference type="PANTHER" id="PTHR48164:SF1">
    <property type="entry name" value="DOLICHYL-DIPHOSPHOOLIGOSACCHARIDE--PROTEIN GLYCOSYLTRANSFERASE SUBUNIT 4"/>
    <property type="match status" value="1"/>
</dbReference>
<dbReference type="SUPFAM" id="SSF103464">
    <property type="entry name" value="Oligosaccharyltransferase subunit ost4p"/>
    <property type="match status" value="1"/>
</dbReference>
<comment type="caution">
    <text evidence="11">The sequence shown here is derived from an EMBL/GenBank/DDBJ whole genome shotgun (WGS) entry which is preliminary data.</text>
</comment>
<keyword evidence="6" id="KW-0735">Signal-anchor</keyword>
<dbReference type="AlphaFoldDB" id="A0A4S3JR28"/>
<evidence type="ECO:0000256" key="3">
    <source>
        <dbReference type="ARBA" id="ARBA00017662"/>
    </source>
</evidence>
<comment type="similarity">
    <text evidence="2">Belongs to the OST4 family.</text>
</comment>
<sequence>MISDDDLHRLAVFLGCCAMMMIVLYHFLEVNAKDDIPDQKSAIKKSTSGSGTLAPTGSSSAEGVSGKDT</sequence>
<organism evidence="11 12">
    <name type="scientific">Aspergillus tanneri</name>
    <dbReference type="NCBI Taxonomy" id="1220188"/>
    <lineage>
        <taxon>Eukaryota</taxon>
        <taxon>Fungi</taxon>
        <taxon>Dikarya</taxon>
        <taxon>Ascomycota</taxon>
        <taxon>Pezizomycotina</taxon>
        <taxon>Eurotiomycetes</taxon>
        <taxon>Eurotiomycetidae</taxon>
        <taxon>Eurotiales</taxon>
        <taxon>Aspergillaceae</taxon>
        <taxon>Aspergillus</taxon>
        <taxon>Aspergillus subgen. Circumdati</taxon>
    </lineage>
</organism>
<dbReference type="GO" id="GO:0008250">
    <property type="term" value="C:oligosaccharyltransferase complex"/>
    <property type="evidence" value="ECO:0007669"/>
    <property type="project" value="TreeGrafter"/>
</dbReference>
<reference evidence="11 12" key="1">
    <citation type="submission" date="2019-03" db="EMBL/GenBank/DDBJ databases">
        <title>The genome sequence of a newly discovered highly antifungal drug resistant Aspergillus species, Aspergillus tanneri NIH 1004.</title>
        <authorList>
            <person name="Mounaud S."/>
            <person name="Singh I."/>
            <person name="Joardar V."/>
            <person name="Pakala S."/>
            <person name="Pakala S."/>
            <person name="Venepally P."/>
            <person name="Hoover J."/>
            <person name="Nierman W."/>
            <person name="Chung J."/>
            <person name="Losada L."/>
        </authorList>
    </citation>
    <scope>NUCLEOTIDE SEQUENCE [LARGE SCALE GENOMIC DNA]</scope>
    <source>
        <strain evidence="11 12">NIH1004</strain>
    </source>
</reference>
<feature type="compositionally biased region" description="Polar residues" evidence="9">
    <location>
        <begin position="44"/>
        <end position="62"/>
    </location>
</feature>
<keyword evidence="5" id="KW-0256">Endoplasmic reticulum</keyword>
<feature type="region of interest" description="Disordered" evidence="9">
    <location>
        <begin position="41"/>
        <end position="69"/>
    </location>
</feature>
<accession>A0A4S3JR28</accession>
<dbReference type="GO" id="GO:0018279">
    <property type="term" value="P:protein N-linked glycosylation via asparagine"/>
    <property type="evidence" value="ECO:0007669"/>
    <property type="project" value="TreeGrafter"/>
</dbReference>
<evidence type="ECO:0000256" key="9">
    <source>
        <dbReference type="SAM" id="MobiDB-lite"/>
    </source>
</evidence>
<keyword evidence="4 10" id="KW-0812">Transmembrane</keyword>
<name>A0A4S3JR28_9EURO</name>
<dbReference type="Proteomes" id="UP000308092">
    <property type="component" value="Unassembled WGS sequence"/>
</dbReference>
<dbReference type="InterPro" id="IPR018943">
    <property type="entry name" value="Oligosaccaryltransferase"/>
</dbReference>
<keyword evidence="7 10" id="KW-1133">Transmembrane helix</keyword>
<keyword evidence="12" id="KW-1185">Reference proteome</keyword>
<dbReference type="InterPro" id="IPR036330">
    <property type="entry name" value="Ost4p_sf"/>
</dbReference>
<gene>
    <name evidence="11" type="ORF">EYZ11_002608</name>
</gene>
<keyword evidence="8 10" id="KW-0472">Membrane</keyword>